<dbReference type="Pfam" id="PF15458">
    <property type="entry name" value="NTR2"/>
    <property type="match status" value="1"/>
</dbReference>
<proteinExistence type="inferred from homology"/>
<evidence type="ECO:0000259" key="6">
    <source>
        <dbReference type="Pfam" id="PF07842"/>
    </source>
</evidence>
<dbReference type="InterPro" id="IPR012890">
    <property type="entry name" value="GCFC2-like"/>
</dbReference>
<organism evidence="7 8">
    <name type="scientific">Polyrhizophydium stewartii</name>
    <dbReference type="NCBI Taxonomy" id="2732419"/>
    <lineage>
        <taxon>Eukaryota</taxon>
        <taxon>Fungi</taxon>
        <taxon>Fungi incertae sedis</taxon>
        <taxon>Chytridiomycota</taxon>
        <taxon>Chytridiomycota incertae sedis</taxon>
        <taxon>Chytridiomycetes</taxon>
        <taxon>Rhizophydiales</taxon>
        <taxon>Rhizophydiales incertae sedis</taxon>
        <taxon>Polyrhizophydium</taxon>
    </lineage>
</organism>
<evidence type="ECO:0000256" key="4">
    <source>
        <dbReference type="SAM" id="Coils"/>
    </source>
</evidence>
<evidence type="ECO:0000256" key="5">
    <source>
        <dbReference type="SAM" id="MobiDB-lite"/>
    </source>
</evidence>
<dbReference type="PANTHER" id="PTHR12214:SF0">
    <property type="entry name" value="LD29489P"/>
    <property type="match status" value="1"/>
</dbReference>
<dbReference type="PANTHER" id="PTHR12214">
    <property type="entry name" value="GC-RICH SEQUENCE DNA-BINDING FACTOR"/>
    <property type="match status" value="1"/>
</dbReference>
<accession>A0ABR4NH12</accession>
<feature type="domain" description="GCF C-terminal" evidence="6">
    <location>
        <begin position="456"/>
        <end position="602"/>
    </location>
</feature>
<comment type="similarity">
    <text evidence="2">Belongs to the GCF family.</text>
</comment>
<evidence type="ECO:0000256" key="1">
    <source>
        <dbReference type="ARBA" id="ARBA00004123"/>
    </source>
</evidence>
<evidence type="ECO:0000256" key="2">
    <source>
        <dbReference type="ARBA" id="ARBA00010801"/>
    </source>
</evidence>
<dbReference type="Pfam" id="PF07842">
    <property type="entry name" value="GCFC"/>
    <property type="match status" value="1"/>
</dbReference>
<keyword evidence="3" id="KW-0539">Nucleus</keyword>
<feature type="coiled-coil region" evidence="4">
    <location>
        <begin position="323"/>
        <end position="357"/>
    </location>
</feature>
<dbReference type="InterPro" id="IPR028211">
    <property type="entry name" value="Ntr2"/>
</dbReference>
<keyword evidence="8" id="KW-1185">Reference proteome</keyword>
<keyword evidence="4" id="KW-0175">Coiled coil</keyword>
<evidence type="ECO:0000313" key="7">
    <source>
        <dbReference type="EMBL" id="KAL2918797.1"/>
    </source>
</evidence>
<gene>
    <name evidence="7" type="ORF">HK105_201631</name>
</gene>
<evidence type="ECO:0000256" key="3">
    <source>
        <dbReference type="ARBA" id="ARBA00023242"/>
    </source>
</evidence>
<evidence type="ECO:0000313" key="8">
    <source>
        <dbReference type="Proteomes" id="UP001527925"/>
    </source>
</evidence>
<name>A0ABR4NH12_9FUNG</name>
<dbReference type="EMBL" id="JADGIZ020000005">
    <property type="protein sequence ID" value="KAL2918797.1"/>
    <property type="molecule type" value="Genomic_DNA"/>
</dbReference>
<sequence length="759" mass="82726">MFKKRHPAGAQRRRLDDGDAGTEAGGGGPGDLPTAEGAANTPAVPLPRAKAKKAAKKAVVSFGDDEEPAAEAAAGGRHRKTAVNPGVAQLQRQLDERSEAASKQSYTAEVLDELKRQQKPASHRPLASENPDAMDVDRPAGLAADHGDTAIHVPTDDEIRAALRLRKERQAAMSALEETAPSFVPLSETSVSRRYGESRLVSEEQEIEGEEAFEDYEGTTIAFGRKSAKQFKEMAQHAIQDRLDELAGSGEPDDDEVRTWELQRIHTSAGADLDAIVAARRPGAARPAPASSALPIPEMTPIPLVPDIAAALDKEIALLASTADEHTAQLNAALAEISSSEDALARMESELKLASERYEYFQQLSTYIADLDEFLDVKDLLYWSRKVATKQHQDFRQKLDAMYETFSGSKNHEPADADADADLTADGKEPPNRSVEDIIEANQQLLSDAASQFRKLSAVKERFQAWKQKYPKDYDQAYGALSLAGAFSLHVRHEMFGWNPFTMPTNLEATAWHAGLSTFGIGDDQETSASNPEAALMTKVTEKIVIPLAVSQASIFDPFDSAQAKAGLAFLSQLLDYTERSSPAFKSLVDAIFARFKHAFDESSSHSPAPQFFKVTARAEAVSAKSQWFACHLDLLSNLLLFSRYIDVERLKALAITTGIDHVLVPALSGSLFFEDDLAHYEAILSTIPPTWLADDTRAGMAPALLRKLEQALIASVCVPAKTLSDPAIIQRIMDVCVSLKSFDWASRMAKTLKQIKSS</sequence>
<comment type="caution">
    <text evidence="7">The sequence shown here is derived from an EMBL/GenBank/DDBJ whole genome shotgun (WGS) entry which is preliminary data.</text>
</comment>
<feature type="compositionally biased region" description="Basic and acidic residues" evidence="5">
    <location>
        <begin position="145"/>
        <end position="155"/>
    </location>
</feature>
<feature type="region of interest" description="Disordered" evidence="5">
    <location>
        <begin position="1"/>
        <end position="155"/>
    </location>
</feature>
<feature type="region of interest" description="Disordered" evidence="5">
    <location>
        <begin position="407"/>
        <end position="431"/>
    </location>
</feature>
<protein>
    <recommendedName>
        <fullName evidence="6">GCF C-terminal domain-containing protein</fullName>
    </recommendedName>
</protein>
<comment type="subcellular location">
    <subcellularLocation>
        <location evidence="1">Nucleus</location>
    </subcellularLocation>
</comment>
<dbReference type="InterPro" id="IPR022783">
    <property type="entry name" value="GCFC_dom"/>
</dbReference>
<dbReference type="Proteomes" id="UP001527925">
    <property type="component" value="Unassembled WGS sequence"/>
</dbReference>
<reference evidence="7 8" key="1">
    <citation type="submission" date="2023-09" db="EMBL/GenBank/DDBJ databases">
        <title>Pangenome analysis of Batrachochytrium dendrobatidis and related Chytrids.</title>
        <authorList>
            <person name="Yacoub M.N."/>
            <person name="Stajich J.E."/>
            <person name="James T.Y."/>
        </authorList>
    </citation>
    <scope>NUCLEOTIDE SEQUENCE [LARGE SCALE GENOMIC DNA]</scope>
    <source>
        <strain evidence="7 8">JEL0888</strain>
    </source>
</reference>